<dbReference type="RefSeq" id="WP_186816033.1">
    <property type="nucleotide sequence ID" value="NZ_BJXB01000012.1"/>
</dbReference>
<accession>A0A511N2W1</accession>
<feature type="transmembrane region" description="Helical" evidence="1">
    <location>
        <begin position="6"/>
        <end position="24"/>
    </location>
</feature>
<keyword evidence="3" id="KW-1185">Reference proteome</keyword>
<dbReference type="AlphaFoldDB" id="A0A511N2W1"/>
<evidence type="ECO:0000256" key="1">
    <source>
        <dbReference type="SAM" id="Phobius"/>
    </source>
</evidence>
<dbReference type="Proteomes" id="UP000321306">
    <property type="component" value="Unassembled WGS sequence"/>
</dbReference>
<name>A0A511N2W1_DEIC1</name>
<comment type="caution">
    <text evidence="2">The sequence shown here is derived from an EMBL/GenBank/DDBJ whole genome shotgun (WGS) entry which is preliminary data.</text>
</comment>
<keyword evidence="1" id="KW-0472">Membrane</keyword>
<keyword evidence="1" id="KW-1133">Transmembrane helix</keyword>
<sequence>MTWAIGVIFFFIAFGIVGIWICCLETQEQAITPEQYAQLPDQDRMDQLERWR</sequence>
<keyword evidence="1" id="KW-0812">Transmembrane</keyword>
<proteinExistence type="predicted"/>
<protein>
    <submittedName>
        <fullName evidence="2">Uncharacterized protein</fullName>
    </submittedName>
</protein>
<evidence type="ECO:0000313" key="2">
    <source>
        <dbReference type="EMBL" id="GEM47183.1"/>
    </source>
</evidence>
<gene>
    <name evidence="2" type="ORF">DC3_28180</name>
</gene>
<evidence type="ECO:0000313" key="3">
    <source>
        <dbReference type="Proteomes" id="UP000321306"/>
    </source>
</evidence>
<organism evidence="2 3">
    <name type="scientific">Deinococcus cellulosilyticus (strain DSM 18568 / NBRC 106333 / KACC 11606 / 5516J-15)</name>
    <dbReference type="NCBI Taxonomy" id="1223518"/>
    <lineage>
        <taxon>Bacteria</taxon>
        <taxon>Thermotogati</taxon>
        <taxon>Deinococcota</taxon>
        <taxon>Deinococci</taxon>
        <taxon>Deinococcales</taxon>
        <taxon>Deinococcaceae</taxon>
        <taxon>Deinococcus</taxon>
    </lineage>
</organism>
<reference evidence="2 3" key="1">
    <citation type="submission" date="2019-07" db="EMBL/GenBank/DDBJ databases">
        <title>Whole genome shotgun sequence of Deinococcus cellulosilyticus NBRC 106333.</title>
        <authorList>
            <person name="Hosoyama A."/>
            <person name="Uohara A."/>
            <person name="Ohji S."/>
            <person name="Ichikawa N."/>
        </authorList>
    </citation>
    <scope>NUCLEOTIDE SEQUENCE [LARGE SCALE GENOMIC DNA]</scope>
    <source>
        <strain evidence="2 3">NBRC 106333</strain>
    </source>
</reference>
<dbReference type="EMBL" id="BJXB01000012">
    <property type="protein sequence ID" value="GEM47183.1"/>
    <property type="molecule type" value="Genomic_DNA"/>
</dbReference>